<name>A0A9Q0TIT7_SALPP</name>
<proteinExistence type="predicted"/>
<evidence type="ECO:0000256" key="1">
    <source>
        <dbReference type="SAM" id="Phobius"/>
    </source>
</evidence>
<reference evidence="2" key="1">
    <citation type="submission" date="2022-11" db="EMBL/GenBank/DDBJ databases">
        <authorList>
            <person name="Hyden B.L."/>
            <person name="Feng K."/>
            <person name="Yates T."/>
            <person name="Jawdy S."/>
            <person name="Smart L.B."/>
            <person name="Muchero W."/>
        </authorList>
    </citation>
    <scope>NUCLEOTIDE SEQUENCE</scope>
    <source>
        <tissue evidence="2">Shoot tip</tissue>
    </source>
</reference>
<dbReference type="EMBL" id="JAPFFK010000015">
    <property type="protein sequence ID" value="KAJ6712358.1"/>
    <property type="molecule type" value="Genomic_DNA"/>
</dbReference>
<dbReference type="AlphaFoldDB" id="A0A9Q0TIT7"/>
<gene>
    <name evidence="2" type="ORF">OIU79_008557</name>
</gene>
<accession>A0A9Q0TIT7</accession>
<sequence length="39" mass="4376">MQLLVQGALKVSRLQHSAFNAYFLLGLFFVSVIIFASVF</sequence>
<feature type="transmembrane region" description="Helical" evidence="1">
    <location>
        <begin position="21"/>
        <end position="38"/>
    </location>
</feature>
<evidence type="ECO:0000313" key="3">
    <source>
        <dbReference type="Proteomes" id="UP001151532"/>
    </source>
</evidence>
<protein>
    <submittedName>
        <fullName evidence="2">Uncharacterized protein</fullName>
    </submittedName>
</protein>
<organism evidence="2 3">
    <name type="scientific">Salix purpurea</name>
    <name type="common">Purple osier willow</name>
    <dbReference type="NCBI Taxonomy" id="77065"/>
    <lineage>
        <taxon>Eukaryota</taxon>
        <taxon>Viridiplantae</taxon>
        <taxon>Streptophyta</taxon>
        <taxon>Embryophyta</taxon>
        <taxon>Tracheophyta</taxon>
        <taxon>Spermatophyta</taxon>
        <taxon>Magnoliopsida</taxon>
        <taxon>eudicotyledons</taxon>
        <taxon>Gunneridae</taxon>
        <taxon>Pentapetalae</taxon>
        <taxon>rosids</taxon>
        <taxon>fabids</taxon>
        <taxon>Malpighiales</taxon>
        <taxon>Salicaceae</taxon>
        <taxon>Saliceae</taxon>
        <taxon>Salix</taxon>
    </lineage>
</organism>
<keyword evidence="1" id="KW-0472">Membrane</keyword>
<keyword evidence="3" id="KW-1185">Reference proteome</keyword>
<dbReference type="Proteomes" id="UP001151532">
    <property type="component" value="Chromosome 1"/>
</dbReference>
<comment type="caution">
    <text evidence="2">The sequence shown here is derived from an EMBL/GenBank/DDBJ whole genome shotgun (WGS) entry which is preliminary data.</text>
</comment>
<reference evidence="2" key="2">
    <citation type="journal article" date="2023" name="Int. J. Mol. Sci.">
        <title>De Novo Assembly and Annotation of 11 Diverse Shrub Willow (Salix) Genomes Reveals Novel Gene Organization in Sex-Linked Regions.</title>
        <authorList>
            <person name="Hyden B."/>
            <person name="Feng K."/>
            <person name="Yates T.B."/>
            <person name="Jawdy S."/>
            <person name="Cereghino C."/>
            <person name="Smart L.B."/>
            <person name="Muchero W."/>
        </authorList>
    </citation>
    <scope>NUCLEOTIDE SEQUENCE</scope>
    <source>
        <tissue evidence="2">Shoot tip</tissue>
    </source>
</reference>
<keyword evidence="1" id="KW-0812">Transmembrane</keyword>
<keyword evidence="1" id="KW-1133">Transmembrane helix</keyword>
<evidence type="ECO:0000313" key="2">
    <source>
        <dbReference type="EMBL" id="KAJ6712358.1"/>
    </source>
</evidence>